<comment type="caution">
    <text evidence="2">The sequence shown here is derived from an EMBL/GenBank/DDBJ whole genome shotgun (WGS) entry which is preliminary data.</text>
</comment>
<dbReference type="EMBL" id="JBANRG010000007">
    <property type="protein sequence ID" value="KAK7464719.1"/>
    <property type="molecule type" value="Genomic_DNA"/>
</dbReference>
<keyword evidence="3" id="KW-1185">Reference proteome</keyword>
<accession>A0ABR1JRD0</accession>
<feature type="region of interest" description="Disordered" evidence="1">
    <location>
        <begin position="1"/>
        <end position="38"/>
    </location>
</feature>
<reference evidence="2 3" key="1">
    <citation type="submission" date="2024-01" db="EMBL/GenBank/DDBJ databases">
        <title>A draft genome for the cacao thread blight pathogen Marasmiellus scandens.</title>
        <authorList>
            <person name="Baruah I.K."/>
            <person name="Leung J."/>
            <person name="Bukari Y."/>
            <person name="Amoako-Attah I."/>
            <person name="Meinhardt L.W."/>
            <person name="Bailey B.A."/>
            <person name="Cohen S.P."/>
        </authorList>
    </citation>
    <scope>NUCLEOTIDE SEQUENCE [LARGE SCALE GENOMIC DNA]</scope>
    <source>
        <strain evidence="2 3">GH-19</strain>
    </source>
</reference>
<gene>
    <name evidence="2" type="ORF">VKT23_005925</name>
</gene>
<protein>
    <submittedName>
        <fullName evidence="2">Uncharacterized protein</fullName>
    </submittedName>
</protein>
<evidence type="ECO:0000313" key="2">
    <source>
        <dbReference type="EMBL" id="KAK7464719.1"/>
    </source>
</evidence>
<proteinExistence type="predicted"/>
<organism evidence="2 3">
    <name type="scientific">Marasmiellus scandens</name>
    <dbReference type="NCBI Taxonomy" id="2682957"/>
    <lineage>
        <taxon>Eukaryota</taxon>
        <taxon>Fungi</taxon>
        <taxon>Dikarya</taxon>
        <taxon>Basidiomycota</taxon>
        <taxon>Agaricomycotina</taxon>
        <taxon>Agaricomycetes</taxon>
        <taxon>Agaricomycetidae</taxon>
        <taxon>Agaricales</taxon>
        <taxon>Marasmiineae</taxon>
        <taxon>Omphalotaceae</taxon>
        <taxon>Marasmiellus</taxon>
    </lineage>
</organism>
<sequence>MSTAQSNPPLEDSATEPTSTAPSNPVEPSIGVQATSTDTERHRTIILALPIDDTATEFRHAVVPLPNTYLDAIESATRVYSDLIIDPTPEHIVLRQLTKNKKTEWVWADIDPANWKTLVSNKDQIGVFKRRGILENFLHGKVFISFGYKTMGRPTTWTDVTDRRGEIHEYTIVDRPTSYQINLTTFSRVFFN</sequence>
<evidence type="ECO:0000313" key="3">
    <source>
        <dbReference type="Proteomes" id="UP001498398"/>
    </source>
</evidence>
<dbReference type="Proteomes" id="UP001498398">
    <property type="component" value="Unassembled WGS sequence"/>
</dbReference>
<name>A0ABR1JRD0_9AGAR</name>
<evidence type="ECO:0000256" key="1">
    <source>
        <dbReference type="SAM" id="MobiDB-lite"/>
    </source>
</evidence>